<dbReference type="RefSeq" id="WP_345374629.1">
    <property type="nucleotide sequence ID" value="NZ_BAABLM010000002.1"/>
</dbReference>
<dbReference type="InterPro" id="IPR002577">
    <property type="entry name" value="HTH_HxlR"/>
</dbReference>
<keyword evidence="6" id="KW-1185">Reference proteome</keyword>
<organism evidence="5 6">
    <name type="scientific">Frondihabitans cladoniiphilus</name>
    <dbReference type="NCBI Taxonomy" id="715785"/>
    <lineage>
        <taxon>Bacteria</taxon>
        <taxon>Bacillati</taxon>
        <taxon>Actinomycetota</taxon>
        <taxon>Actinomycetes</taxon>
        <taxon>Micrococcales</taxon>
        <taxon>Microbacteriaceae</taxon>
        <taxon>Frondihabitans</taxon>
    </lineage>
</organism>
<accession>A0ABP8VUS3</accession>
<keyword evidence="2" id="KW-0238">DNA-binding</keyword>
<keyword evidence="3" id="KW-0804">Transcription</keyword>
<dbReference type="Proteomes" id="UP001501295">
    <property type="component" value="Unassembled WGS sequence"/>
</dbReference>
<feature type="domain" description="HTH hxlR-type" evidence="4">
    <location>
        <begin position="20"/>
        <end position="127"/>
    </location>
</feature>
<dbReference type="InterPro" id="IPR036388">
    <property type="entry name" value="WH-like_DNA-bd_sf"/>
</dbReference>
<evidence type="ECO:0000313" key="6">
    <source>
        <dbReference type="Proteomes" id="UP001501295"/>
    </source>
</evidence>
<evidence type="ECO:0000256" key="2">
    <source>
        <dbReference type="ARBA" id="ARBA00023125"/>
    </source>
</evidence>
<dbReference type="Gene3D" id="1.10.10.10">
    <property type="entry name" value="Winged helix-like DNA-binding domain superfamily/Winged helix DNA-binding domain"/>
    <property type="match status" value="1"/>
</dbReference>
<evidence type="ECO:0000259" key="4">
    <source>
        <dbReference type="PROSITE" id="PS51118"/>
    </source>
</evidence>
<comment type="caution">
    <text evidence="5">The sequence shown here is derived from an EMBL/GenBank/DDBJ whole genome shotgun (WGS) entry which is preliminary data.</text>
</comment>
<evidence type="ECO:0000256" key="1">
    <source>
        <dbReference type="ARBA" id="ARBA00023015"/>
    </source>
</evidence>
<name>A0ABP8VUS3_9MICO</name>
<dbReference type="Pfam" id="PF01638">
    <property type="entry name" value="HxlR"/>
    <property type="match status" value="1"/>
</dbReference>
<evidence type="ECO:0000313" key="5">
    <source>
        <dbReference type="EMBL" id="GAA4671132.1"/>
    </source>
</evidence>
<dbReference type="PROSITE" id="PS51118">
    <property type="entry name" value="HTH_HXLR"/>
    <property type="match status" value="1"/>
</dbReference>
<proteinExistence type="predicted"/>
<dbReference type="InterPro" id="IPR036390">
    <property type="entry name" value="WH_DNA-bd_sf"/>
</dbReference>
<sequence>MTSTVLDEPIDTASAVVDACGRLPVENGQFVRQILDRVGDKWTLFVIAHLHDGPKRYTHLHELVPGISQRMLTLTLSQLRQDGILTRTAYAEVPPRVEYELTPLGLSLLDAASALIGWASTHFETIRENRIRAAAEAAELEAAAATRARRGR</sequence>
<dbReference type="EMBL" id="BAABLM010000002">
    <property type="protein sequence ID" value="GAA4671132.1"/>
    <property type="molecule type" value="Genomic_DNA"/>
</dbReference>
<gene>
    <name evidence="5" type="ORF">GCM10025780_13400</name>
</gene>
<keyword evidence="1" id="KW-0805">Transcription regulation</keyword>
<protein>
    <recommendedName>
        <fullName evidence="4">HTH hxlR-type domain-containing protein</fullName>
    </recommendedName>
</protein>
<evidence type="ECO:0000256" key="3">
    <source>
        <dbReference type="ARBA" id="ARBA00023163"/>
    </source>
</evidence>
<dbReference type="SUPFAM" id="SSF46785">
    <property type="entry name" value="Winged helix' DNA-binding domain"/>
    <property type="match status" value="1"/>
</dbReference>
<dbReference type="PANTHER" id="PTHR33204:SF39">
    <property type="entry name" value="TRANSCRIPTIONAL REGULATORY PROTEIN"/>
    <property type="match status" value="1"/>
</dbReference>
<dbReference type="PANTHER" id="PTHR33204">
    <property type="entry name" value="TRANSCRIPTIONAL REGULATOR, MARR FAMILY"/>
    <property type="match status" value="1"/>
</dbReference>
<reference evidence="6" key="1">
    <citation type="journal article" date="2019" name="Int. J. Syst. Evol. Microbiol.">
        <title>The Global Catalogue of Microorganisms (GCM) 10K type strain sequencing project: providing services to taxonomists for standard genome sequencing and annotation.</title>
        <authorList>
            <consortium name="The Broad Institute Genomics Platform"/>
            <consortium name="The Broad Institute Genome Sequencing Center for Infectious Disease"/>
            <person name="Wu L."/>
            <person name="Ma J."/>
        </authorList>
    </citation>
    <scope>NUCLEOTIDE SEQUENCE [LARGE SCALE GENOMIC DNA]</scope>
    <source>
        <strain evidence="6">JCM 18956</strain>
    </source>
</reference>